<dbReference type="GO" id="GO:0000160">
    <property type="term" value="P:phosphorelay signal transduction system"/>
    <property type="evidence" value="ECO:0007669"/>
    <property type="project" value="UniProtKB-KW"/>
</dbReference>
<keyword evidence="2" id="KW-0902">Two-component regulatory system</keyword>
<reference evidence="5 6" key="1">
    <citation type="submission" date="2018-04" db="EMBL/GenBank/DDBJ databases">
        <title>Chitinophaga fuyangensis sp. nov., isolated from soil in a chemical factory.</title>
        <authorList>
            <person name="Chen K."/>
        </authorList>
    </citation>
    <scope>NUCLEOTIDE SEQUENCE [LARGE SCALE GENOMIC DNA]</scope>
    <source>
        <strain evidence="5 6">LY-1</strain>
    </source>
</reference>
<evidence type="ECO:0000256" key="3">
    <source>
        <dbReference type="PROSITE-ProRule" id="PRU00169"/>
    </source>
</evidence>
<name>A0A2T7BI85_9BACT</name>
<sequence>MNRILIIDDDARNIYALQAVLKAKGFTSLCAASVKEGIATLQQHPEVQVILLDMMMPETDGYEAIQLLRHLPGRANLPIIAVTAQAMVGDREKCLAAGASAYVSKPIDMDLLLGQLKNYLSV</sequence>
<feature type="domain" description="Response regulatory" evidence="4">
    <location>
        <begin position="3"/>
        <end position="120"/>
    </location>
</feature>
<evidence type="ECO:0000256" key="1">
    <source>
        <dbReference type="ARBA" id="ARBA00022553"/>
    </source>
</evidence>
<dbReference type="AlphaFoldDB" id="A0A2T7BI85"/>
<keyword evidence="6" id="KW-1185">Reference proteome</keyword>
<proteinExistence type="predicted"/>
<evidence type="ECO:0000313" key="6">
    <source>
        <dbReference type="Proteomes" id="UP000244450"/>
    </source>
</evidence>
<gene>
    <name evidence="5" type="ORF">DCC81_17105</name>
</gene>
<accession>A0A2T7BI85</accession>
<protein>
    <submittedName>
        <fullName evidence="5">Response regulator</fullName>
    </submittedName>
</protein>
<dbReference type="InterPro" id="IPR011006">
    <property type="entry name" value="CheY-like_superfamily"/>
</dbReference>
<dbReference type="PANTHER" id="PTHR45339:SF1">
    <property type="entry name" value="HYBRID SIGNAL TRANSDUCTION HISTIDINE KINASE J"/>
    <property type="match status" value="1"/>
</dbReference>
<dbReference type="SMART" id="SM00448">
    <property type="entry name" value="REC"/>
    <property type="match status" value="1"/>
</dbReference>
<keyword evidence="1 3" id="KW-0597">Phosphoprotein</keyword>
<comment type="caution">
    <text evidence="5">The sequence shown here is derived from an EMBL/GenBank/DDBJ whole genome shotgun (WGS) entry which is preliminary data.</text>
</comment>
<dbReference type="EMBL" id="QCYK01000002">
    <property type="protein sequence ID" value="PUZ25963.1"/>
    <property type="molecule type" value="Genomic_DNA"/>
</dbReference>
<evidence type="ECO:0000256" key="2">
    <source>
        <dbReference type="ARBA" id="ARBA00023012"/>
    </source>
</evidence>
<dbReference type="RefSeq" id="WP_108687802.1">
    <property type="nucleotide sequence ID" value="NZ_QCYK01000002.1"/>
</dbReference>
<feature type="modified residue" description="4-aspartylphosphate" evidence="3">
    <location>
        <position position="53"/>
    </location>
</feature>
<dbReference type="InterPro" id="IPR001789">
    <property type="entry name" value="Sig_transdc_resp-reg_receiver"/>
</dbReference>
<evidence type="ECO:0000313" key="5">
    <source>
        <dbReference type="EMBL" id="PUZ25963.1"/>
    </source>
</evidence>
<evidence type="ECO:0000259" key="4">
    <source>
        <dbReference type="PROSITE" id="PS50110"/>
    </source>
</evidence>
<dbReference type="Pfam" id="PF00072">
    <property type="entry name" value="Response_reg"/>
    <property type="match status" value="1"/>
</dbReference>
<dbReference type="SUPFAM" id="SSF52172">
    <property type="entry name" value="CheY-like"/>
    <property type="match status" value="1"/>
</dbReference>
<dbReference type="Gene3D" id="3.40.50.2300">
    <property type="match status" value="1"/>
</dbReference>
<dbReference type="PANTHER" id="PTHR45339">
    <property type="entry name" value="HYBRID SIGNAL TRANSDUCTION HISTIDINE KINASE J"/>
    <property type="match status" value="1"/>
</dbReference>
<dbReference type="Proteomes" id="UP000244450">
    <property type="component" value="Unassembled WGS sequence"/>
</dbReference>
<dbReference type="PROSITE" id="PS50110">
    <property type="entry name" value="RESPONSE_REGULATORY"/>
    <property type="match status" value="1"/>
</dbReference>
<organism evidence="5 6">
    <name type="scientific">Chitinophaga parva</name>
    <dbReference type="NCBI Taxonomy" id="2169414"/>
    <lineage>
        <taxon>Bacteria</taxon>
        <taxon>Pseudomonadati</taxon>
        <taxon>Bacteroidota</taxon>
        <taxon>Chitinophagia</taxon>
        <taxon>Chitinophagales</taxon>
        <taxon>Chitinophagaceae</taxon>
        <taxon>Chitinophaga</taxon>
    </lineage>
</organism>
<dbReference type="OrthoDB" id="9796457at2"/>